<evidence type="ECO:0000313" key="2">
    <source>
        <dbReference type="EMBL" id="AWB92689.1"/>
    </source>
</evidence>
<feature type="compositionally biased region" description="Basic residues" evidence="1">
    <location>
        <begin position="66"/>
        <end position="75"/>
    </location>
</feature>
<gene>
    <name evidence="2" type="ORF">C3E78_11025</name>
</gene>
<reference evidence="3" key="1">
    <citation type="submission" date="2018-01" db="EMBL/GenBank/DDBJ databases">
        <authorList>
            <person name="Li J."/>
        </authorList>
    </citation>
    <scope>NUCLEOTIDE SEQUENCE [LARGE SCALE GENOMIC DNA]</scope>
    <source>
        <strain evidence="3">592</strain>
    </source>
</reference>
<accession>A0A2S0WMW0</accession>
<feature type="region of interest" description="Disordered" evidence="1">
    <location>
        <begin position="53"/>
        <end position="75"/>
    </location>
</feature>
<protein>
    <submittedName>
        <fullName evidence="2">Uncharacterized protein</fullName>
    </submittedName>
</protein>
<dbReference type="EMBL" id="CP026952">
    <property type="protein sequence ID" value="AWB92689.1"/>
    <property type="molecule type" value="Genomic_DNA"/>
</dbReference>
<evidence type="ECO:0000313" key="3">
    <source>
        <dbReference type="Proteomes" id="UP000244384"/>
    </source>
</evidence>
<sequence>MSRPSGYEWTVRDKQVVISHHGVEAAVLRGERAHQFVREAEKGDQQLLMARVAEGTYKAPGERRSGPKPRPRGRR</sequence>
<dbReference type="OrthoDB" id="7869604at2"/>
<accession>A0A5F2EVN3</accession>
<dbReference type="AlphaFoldDB" id="A0A2S0WMW0"/>
<keyword evidence="3" id="KW-1185">Reference proteome</keyword>
<evidence type="ECO:0000256" key="1">
    <source>
        <dbReference type="SAM" id="MobiDB-lite"/>
    </source>
</evidence>
<organism evidence="2 3">
    <name type="scientific">Aeromicrobium chenweiae</name>
    <dbReference type="NCBI Taxonomy" id="2079793"/>
    <lineage>
        <taxon>Bacteria</taxon>
        <taxon>Bacillati</taxon>
        <taxon>Actinomycetota</taxon>
        <taxon>Actinomycetes</taxon>
        <taxon>Propionibacteriales</taxon>
        <taxon>Nocardioidaceae</taxon>
        <taxon>Aeromicrobium</taxon>
    </lineage>
</organism>
<name>A0A2S0WMW0_9ACTN</name>
<dbReference type="KEGG" id="aez:C3E78_11025"/>
<dbReference type="RefSeq" id="WP_108578333.1">
    <property type="nucleotide sequence ID" value="NZ_CP026952.1"/>
</dbReference>
<dbReference type="Proteomes" id="UP000244384">
    <property type="component" value="Chromosome"/>
</dbReference>
<proteinExistence type="predicted"/>